<feature type="short sequence motif" description="DGA/G" evidence="4">
    <location>
        <begin position="610"/>
        <end position="612"/>
    </location>
</feature>
<dbReference type="EMBL" id="WKFB01001016">
    <property type="protein sequence ID" value="KAF6716004.1"/>
    <property type="molecule type" value="Genomic_DNA"/>
</dbReference>
<feature type="region of interest" description="Disordered" evidence="5">
    <location>
        <begin position="142"/>
        <end position="173"/>
    </location>
</feature>
<dbReference type="Proteomes" id="UP000261560">
    <property type="component" value="Unplaced"/>
</dbReference>
<dbReference type="Proteomes" id="UP000646548">
    <property type="component" value="Unassembled WGS sequence"/>
</dbReference>
<feature type="active site" description="Proton acceptor" evidence="4">
    <location>
        <position position="610"/>
    </location>
</feature>
<feature type="compositionally biased region" description="Polar residues" evidence="5">
    <location>
        <begin position="162"/>
        <end position="173"/>
    </location>
</feature>
<dbReference type="GO" id="GO:0016042">
    <property type="term" value="P:lipid catabolic process"/>
    <property type="evidence" value="ECO:0007669"/>
    <property type="project" value="UniProtKB-UniRule"/>
</dbReference>
<accession>A0A3B3D3K2</accession>
<dbReference type="PaxDb" id="30732-ENSOMEP00000024005"/>
<reference evidence="7" key="2">
    <citation type="journal article" name="BMC Genomics">
        <title>Long-read sequencing and de novo genome assembly of marine medaka (Oryzias melastigma).</title>
        <authorList>
            <person name="Liang P."/>
            <person name="Saqib H.S.A."/>
            <person name="Ni X."/>
            <person name="Shen Y."/>
        </authorList>
    </citation>
    <scope>NUCLEOTIDE SEQUENCE</scope>
    <source>
        <strain evidence="7">Bigg-433</strain>
    </source>
</reference>
<evidence type="ECO:0000256" key="3">
    <source>
        <dbReference type="ARBA" id="ARBA00023098"/>
    </source>
</evidence>
<dbReference type="InterPro" id="IPR002641">
    <property type="entry name" value="PNPLA_dom"/>
</dbReference>
<keyword evidence="9" id="KW-1185">Reference proteome</keyword>
<feature type="region of interest" description="Disordered" evidence="5">
    <location>
        <begin position="71"/>
        <end position="95"/>
    </location>
</feature>
<name>A0A3B3D3K2_ORYME</name>
<evidence type="ECO:0000256" key="1">
    <source>
        <dbReference type="ARBA" id="ARBA00022801"/>
    </source>
</evidence>
<dbReference type="Ensembl" id="ENSOMET00000010760.1">
    <property type="protein sequence ID" value="ENSOMEP00000024005.1"/>
    <property type="gene ID" value="ENSOMEG00000004395.1"/>
</dbReference>
<feature type="short sequence motif" description="GXSXG" evidence="4">
    <location>
        <begin position="464"/>
        <end position="468"/>
    </location>
</feature>
<feature type="compositionally biased region" description="Polar residues" evidence="5">
    <location>
        <begin position="86"/>
        <end position="95"/>
    </location>
</feature>
<keyword evidence="3 4" id="KW-0443">Lipid metabolism</keyword>
<evidence type="ECO:0000256" key="4">
    <source>
        <dbReference type="PROSITE-ProRule" id="PRU01161"/>
    </source>
</evidence>
<dbReference type="PANTHER" id="PTHR24185:SF1">
    <property type="entry name" value="CALCIUM-INDEPENDENT PHOSPHOLIPASE A2-GAMMA"/>
    <property type="match status" value="1"/>
</dbReference>
<organism evidence="8 9">
    <name type="scientific">Oryzias melastigma</name>
    <name type="common">Marine medaka</name>
    <dbReference type="NCBI Taxonomy" id="30732"/>
    <lineage>
        <taxon>Eukaryota</taxon>
        <taxon>Metazoa</taxon>
        <taxon>Chordata</taxon>
        <taxon>Craniata</taxon>
        <taxon>Vertebrata</taxon>
        <taxon>Euteleostomi</taxon>
        <taxon>Actinopterygii</taxon>
        <taxon>Neopterygii</taxon>
        <taxon>Teleostei</taxon>
        <taxon>Neoteleostei</taxon>
        <taxon>Acanthomorphata</taxon>
        <taxon>Ovalentaria</taxon>
        <taxon>Atherinomorphae</taxon>
        <taxon>Beloniformes</taxon>
        <taxon>Adrianichthyidae</taxon>
        <taxon>Oryziinae</taxon>
        <taxon>Oryzias</taxon>
    </lineage>
</organism>
<proteinExistence type="predicted"/>
<dbReference type="GO" id="GO:0047499">
    <property type="term" value="F:calcium-independent phospholipase A2 activity"/>
    <property type="evidence" value="ECO:0007669"/>
    <property type="project" value="TreeGrafter"/>
</dbReference>
<protein>
    <submittedName>
        <fullName evidence="7 8">Calcium-independent phospholipase A2-gamma</fullName>
    </submittedName>
</protein>
<dbReference type="AlphaFoldDB" id="A0A3B3D3K2"/>
<sequence length="761" mass="85859">MGIFEGALKGFQLGGRSFHEPPGNISIYFRSRKLVENVGNQGFIAVAPQYLSKRQRHRHCQRSDQTMIFSKDTVQSLRSKGRTKNAETSSSVPENSGQQLFHISSLTTRFGETYSYVANHINSAFSQVSAKVQKQETFETEWKNRKRKSQNISDLSHVKLNNEGTGDQPKNVSSSWEEGYLLLARHINNYFGAKATYEVQKKGNKQLQSYEKQLSTKSNLQTGTNNLQQKPVVPELDRQIHSTPNPTNSLQTWNQISERQLKNNSEESFQEVDPRSMKTSTTLKNLSFVEYIRHSTTSIPDLLGTFLKTDSSAQTIKPKTAMTSQESTCKKTLAVSPRQAQETTRQLIMSLRLASSIEALTASLEALNQHLILFPSCKGFVWQEKATITLLRHRRIYKQDGRLQAALRETCALIGLVDPVQSRGIRVLSIDGGGTRGVIPLEVLKMLEDKTGKKVHQLFDYICGVSTGAILAFMLGLARFSLEECADMYREFSTKVFQQNRLVGTMKMGWSHSYYNSETWERILKKQLGNRVLIKTSRDQQSPKVSAVSAVVNWGVSPKAFVFRNYNHKPGSLSRYAGSSSHQMWEAVRASSAAPGYFQEFTLESNIHQDGGIIMNNPCALAVHESRLLWPKHPFECVLSLGTGRYDNTKRMPATSTSLKAKITNLISSATDTEGVHTLLDDLLAPNVYFRFNPMLSAEVSLDENRPGALEKLQRDTQNYLERNQHKAAKLCLVLGRERSSADRAVCWVKEKSWEVRHRLM</sequence>
<dbReference type="Pfam" id="PF01734">
    <property type="entry name" value="Patatin"/>
    <property type="match status" value="1"/>
</dbReference>
<feature type="short sequence motif" description="GXGXXG" evidence="4">
    <location>
        <begin position="432"/>
        <end position="437"/>
    </location>
</feature>
<dbReference type="InterPro" id="IPR016035">
    <property type="entry name" value="Acyl_Trfase/lysoPLipase"/>
</dbReference>
<dbReference type="GO" id="GO:0019369">
    <property type="term" value="P:arachidonate metabolic process"/>
    <property type="evidence" value="ECO:0007669"/>
    <property type="project" value="TreeGrafter"/>
</dbReference>
<keyword evidence="1 4" id="KW-0378">Hydrolase</keyword>
<feature type="active site" description="Nucleophile" evidence="4">
    <location>
        <position position="466"/>
    </location>
</feature>
<dbReference type="STRING" id="30732.ENSOMEP00000024005"/>
<evidence type="ECO:0000259" key="6">
    <source>
        <dbReference type="PROSITE" id="PS51635"/>
    </source>
</evidence>
<feature type="domain" description="PNPLA" evidence="6">
    <location>
        <begin position="428"/>
        <end position="623"/>
    </location>
</feature>
<gene>
    <name evidence="7" type="ORF">FQA47_007335</name>
</gene>
<evidence type="ECO:0000313" key="7">
    <source>
        <dbReference type="EMBL" id="KAF6716004.1"/>
    </source>
</evidence>
<evidence type="ECO:0000256" key="5">
    <source>
        <dbReference type="SAM" id="MobiDB-lite"/>
    </source>
</evidence>
<evidence type="ECO:0000313" key="8">
    <source>
        <dbReference type="Ensembl" id="ENSOMEP00000024005.1"/>
    </source>
</evidence>
<dbReference type="Gene3D" id="3.40.1090.10">
    <property type="entry name" value="Cytosolic phospholipase A2 catalytic domain"/>
    <property type="match status" value="1"/>
</dbReference>
<keyword evidence="2 4" id="KW-0442">Lipid degradation</keyword>
<dbReference type="OrthoDB" id="630895at2759"/>
<dbReference type="CDD" id="cd07211">
    <property type="entry name" value="Pat_PNPLA8"/>
    <property type="match status" value="1"/>
</dbReference>
<dbReference type="GeneTree" id="ENSGT00940000154738"/>
<dbReference type="PROSITE" id="PS51635">
    <property type="entry name" value="PNPLA"/>
    <property type="match status" value="1"/>
</dbReference>
<dbReference type="InterPro" id="IPR045217">
    <property type="entry name" value="PNPLA8-like"/>
</dbReference>
<dbReference type="GO" id="GO:0016020">
    <property type="term" value="C:membrane"/>
    <property type="evidence" value="ECO:0007669"/>
    <property type="project" value="TreeGrafter"/>
</dbReference>
<dbReference type="SUPFAM" id="SSF52151">
    <property type="entry name" value="FabD/lysophospholipase-like"/>
    <property type="match status" value="1"/>
</dbReference>
<reference evidence="8" key="1">
    <citation type="submission" date="2025-05" db="UniProtKB">
        <authorList>
            <consortium name="Ensembl"/>
        </authorList>
    </citation>
    <scope>IDENTIFICATION</scope>
</reference>
<evidence type="ECO:0000256" key="2">
    <source>
        <dbReference type="ARBA" id="ARBA00022963"/>
    </source>
</evidence>
<dbReference type="OMA" id="RHINVYF"/>
<evidence type="ECO:0000313" key="9">
    <source>
        <dbReference type="Proteomes" id="UP000261560"/>
    </source>
</evidence>
<dbReference type="PANTHER" id="PTHR24185">
    <property type="entry name" value="CALCIUM-INDEPENDENT PHOSPHOLIPASE A2-GAMMA"/>
    <property type="match status" value="1"/>
</dbReference>